<accession>A0A1I3GJ28</accession>
<reference evidence="2" key="1">
    <citation type="submission" date="2016-10" db="EMBL/GenBank/DDBJ databases">
        <authorList>
            <person name="Varghese N."/>
            <person name="Submissions S."/>
        </authorList>
    </citation>
    <scope>NUCLEOTIDE SEQUENCE [LARGE SCALE GENOMIC DNA]</scope>
    <source>
        <strain evidence="2">CGMCC 4.2126</strain>
    </source>
</reference>
<dbReference type="AlphaFoldDB" id="A0A1I3GJ28"/>
<dbReference type="Gene3D" id="3.40.50.1110">
    <property type="entry name" value="SGNH hydrolase"/>
    <property type="match status" value="1"/>
</dbReference>
<dbReference type="Proteomes" id="UP000199111">
    <property type="component" value="Unassembled WGS sequence"/>
</dbReference>
<dbReference type="InterPro" id="IPR036514">
    <property type="entry name" value="SGNH_hydro_sf"/>
</dbReference>
<protein>
    <recommendedName>
        <fullName evidence="3">GDSL-like Lipase/Acylhydrolase family protein</fullName>
    </recommendedName>
</protein>
<evidence type="ECO:0000313" key="1">
    <source>
        <dbReference type="EMBL" id="SFI23515.1"/>
    </source>
</evidence>
<name>A0A1I3GJ28_9ACTN</name>
<keyword evidence="2" id="KW-1185">Reference proteome</keyword>
<gene>
    <name evidence="1" type="ORF">SAMN05216275_10296</name>
</gene>
<dbReference type="EMBL" id="FOQY01000002">
    <property type="protein sequence ID" value="SFI23515.1"/>
    <property type="molecule type" value="Genomic_DNA"/>
</dbReference>
<sequence length="343" mass="36718">MNSSPNFEHESFAQRHRGGMLLERHGLDLYLHPFLGFTLAPGHRSAVLNTDEEGFRLSDSPFGTVDSATWLSAGGGGLVLGNSVAIGLAASSDSATPASHLAFLTGVRQLNLGLCAAVSLQELIAAMPFLHAATAVVIIGGGPDFVNLVGSLTPDNLFGTVSYERTFAELAEVPLFDLATLASGKALPDLDAYRRTHRKPAAWDLADTLPRMEEAARRRLRDLAFLSRAAGEGTRILFCLQPFASSRTRAITPEERERYDFDAPVFGILHSAIEKNWDSYADRLAEGCAALGVSFLNLAADRFTGDSFADTVHFTDGGNRQAAEMIHQALAGPPAAGSVPRPR</sequence>
<evidence type="ECO:0000313" key="2">
    <source>
        <dbReference type="Proteomes" id="UP000199111"/>
    </source>
</evidence>
<evidence type="ECO:0008006" key="3">
    <source>
        <dbReference type="Google" id="ProtNLM"/>
    </source>
</evidence>
<proteinExistence type="predicted"/>
<organism evidence="1 2">
    <name type="scientific">Streptosporangium canum</name>
    <dbReference type="NCBI Taxonomy" id="324952"/>
    <lineage>
        <taxon>Bacteria</taxon>
        <taxon>Bacillati</taxon>
        <taxon>Actinomycetota</taxon>
        <taxon>Actinomycetes</taxon>
        <taxon>Streptosporangiales</taxon>
        <taxon>Streptosporangiaceae</taxon>
        <taxon>Streptosporangium</taxon>
    </lineage>
</organism>
<dbReference type="SUPFAM" id="SSF52266">
    <property type="entry name" value="SGNH hydrolase"/>
    <property type="match status" value="1"/>
</dbReference>